<dbReference type="InterPro" id="IPR019800">
    <property type="entry name" value="Glyco_hydro_3_AS"/>
</dbReference>
<keyword evidence="3" id="KW-0119">Carbohydrate metabolism</keyword>
<evidence type="ECO:0000313" key="6">
    <source>
        <dbReference type="EMBL" id="OHX66606.1"/>
    </source>
</evidence>
<keyword evidence="7" id="KW-1185">Reference proteome</keyword>
<dbReference type="Pfam" id="PF14310">
    <property type="entry name" value="Fn3-like"/>
    <property type="match status" value="1"/>
</dbReference>
<dbReference type="STRING" id="915059.NH26_09660"/>
<feature type="domain" description="Fibronectin type III-like" evidence="5">
    <location>
        <begin position="638"/>
        <end position="707"/>
    </location>
</feature>
<organism evidence="6 7">
    <name type="scientific">Flammeovirga pacifica</name>
    <dbReference type="NCBI Taxonomy" id="915059"/>
    <lineage>
        <taxon>Bacteria</taxon>
        <taxon>Pseudomonadati</taxon>
        <taxon>Bacteroidota</taxon>
        <taxon>Cytophagia</taxon>
        <taxon>Cytophagales</taxon>
        <taxon>Flammeovirgaceae</taxon>
        <taxon>Flammeovirga</taxon>
    </lineage>
</organism>
<protein>
    <recommendedName>
        <fullName evidence="5">Fibronectin type III-like domain-containing protein</fullName>
    </recommendedName>
</protein>
<dbReference type="InterPro" id="IPR036881">
    <property type="entry name" value="Glyco_hydro_3_C_sf"/>
</dbReference>
<dbReference type="SUPFAM" id="SSF51445">
    <property type="entry name" value="(Trans)glycosidases"/>
    <property type="match status" value="1"/>
</dbReference>
<proteinExistence type="inferred from homology"/>
<dbReference type="PANTHER" id="PTHR42715:SF10">
    <property type="entry name" value="BETA-GLUCOSIDASE"/>
    <property type="match status" value="1"/>
</dbReference>
<dbReference type="InterPro" id="IPR013783">
    <property type="entry name" value="Ig-like_fold"/>
</dbReference>
<dbReference type="InterPro" id="IPR050288">
    <property type="entry name" value="Cellulose_deg_GH3"/>
</dbReference>
<evidence type="ECO:0000256" key="4">
    <source>
        <dbReference type="RuleBase" id="RU361161"/>
    </source>
</evidence>
<dbReference type="InterPro" id="IPR002772">
    <property type="entry name" value="Glyco_hydro_3_C"/>
</dbReference>
<evidence type="ECO:0000313" key="7">
    <source>
        <dbReference type="Proteomes" id="UP000179797"/>
    </source>
</evidence>
<comment type="caution">
    <text evidence="6">The sequence shown here is derived from an EMBL/GenBank/DDBJ whole genome shotgun (WGS) entry which is preliminary data.</text>
</comment>
<dbReference type="SUPFAM" id="SSF52279">
    <property type="entry name" value="Beta-D-glucan exohydrolase, C-terminal domain"/>
    <property type="match status" value="1"/>
</dbReference>
<dbReference type="OrthoDB" id="9805821at2"/>
<dbReference type="FunFam" id="2.60.40.10:FF:000495">
    <property type="entry name" value="Periplasmic beta-glucosidase"/>
    <property type="match status" value="1"/>
</dbReference>
<comment type="similarity">
    <text evidence="1 4">Belongs to the glycosyl hydrolase 3 family.</text>
</comment>
<dbReference type="PROSITE" id="PS00775">
    <property type="entry name" value="GLYCOSYL_HYDROL_F3"/>
    <property type="match status" value="1"/>
</dbReference>
<dbReference type="InterPro" id="IPR001764">
    <property type="entry name" value="Glyco_hydro_3_N"/>
</dbReference>
<dbReference type="InterPro" id="IPR036962">
    <property type="entry name" value="Glyco_hydro_3_N_sf"/>
</dbReference>
<evidence type="ECO:0000256" key="1">
    <source>
        <dbReference type="ARBA" id="ARBA00005336"/>
    </source>
</evidence>
<accession>A0A1S1Z008</accession>
<dbReference type="AlphaFoldDB" id="A0A1S1Z008"/>
<dbReference type="Gene3D" id="2.60.40.10">
    <property type="entry name" value="Immunoglobulins"/>
    <property type="match status" value="1"/>
</dbReference>
<dbReference type="SMART" id="SM01217">
    <property type="entry name" value="Fn3_like"/>
    <property type="match status" value="1"/>
</dbReference>
<sequence length="738" mass="82254">MYQYKILIAVLVFSIFGCTSKDQKTVDNPLNQRASLGLTDERNLEISKLVDTILDTMSLNTKVMTLTGKSSVPYLKHGEAISGYNIKGATTLPQQIGISCSWNPDLLKINTGYTSRMMRDLGITLALSPMLDVSRNAKWGRMEESFGESEYLTSRMGLAFINGMQTEDLSKGVATTTKHFAGYGGKNLDDREFLEEILMPHEVAVRLGNTQSVMPGYHAYKNIPAHASSFLLKDILRKKWGYDGIIVSDYFAIKQINTSYKYAKNKLEALVIALKNGVDLELPNPDCYLLIPMALEKGLISINDVDSAVKRILTLKGRLGFLQKPLEVKANVELDSKAFRNRAYLSATQSIVLLKNNGILPLEKELKKIALVGPNAASAESLLGDYTYQSLQLYWEKQPIDPLNPKLFTLLDGLKDRLGKSTEILYERGCDWTESDNSQKVKPVIGDERENNVIELQSDYSTDYNKAIDYASKSDVIIAAMGENRYLCGESRSRSDIRLAGKQEEFVKDLIATGKPVILIIFGGRPHVLTAIEKECAAIVQAWYPGEEGGNALADILIGKVNPSAKMTVTVPRSNEQCPIWYGSGYKKKKPLYPFGHGLSYTEFSYGDFDIDNQSTTDDDYINVRFSISNTGKMDGSEIPQLYISAKGLSMPRPMLSLQGFTRLDLKKGEKKYITFKVSPEQLAFYDKDMNLVIEPGNYDFLIGASSTDIKASTTVKLIGKTKHLPIKNKYFSETLIN</sequence>
<keyword evidence="4" id="KW-0326">Glycosidase</keyword>
<dbReference type="Pfam" id="PF00933">
    <property type="entry name" value="Glyco_hydro_3"/>
    <property type="match status" value="1"/>
</dbReference>
<keyword evidence="2 4" id="KW-0378">Hydrolase</keyword>
<dbReference type="InterPro" id="IPR026891">
    <property type="entry name" value="Fn3-like"/>
</dbReference>
<dbReference type="Gene3D" id="3.20.20.300">
    <property type="entry name" value="Glycoside hydrolase, family 3, N-terminal domain"/>
    <property type="match status" value="1"/>
</dbReference>
<evidence type="ECO:0000256" key="3">
    <source>
        <dbReference type="ARBA" id="ARBA00023277"/>
    </source>
</evidence>
<dbReference type="InterPro" id="IPR017853">
    <property type="entry name" value="GH"/>
</dbReference>
<evidence type="ECO:0000256" key="2">
    <source>
        <dbReference type="ARBA" id="ARBA00022801"/>
    </source>
</evidence>
<name>A0A1S1Z008_FLAPC</name>
<dbReference type="GO" id="GO:0008422">
    <property type="term" value="F:beta-glucosidase activity"/>
    <property type="evidence" value="ECO:0007669"/>
    <property type="project" value="UniProtKB-ARBA"/>
</dbReference>
<dbReference type="Gene3D" id="3.40.50.1700">
    <property type="entry name" value="Glycoside hydrolase family 3 C-terminal domain"/>
    <property type="match status" value="1"/>
</dbReference>
<dbReference type="Pfam" id="PF01915">
    <property type="entry name" value="Glyco_hydro_3_C"/>
    <property type="match status" value="1"/>
</dbReference>
<gene>
    <name evidence="6" type="ORF">NH26_09660</name>
</gene>
<dbReference type="EMBL" id="JRYR02000001">
    <property type="protein sequence ID" value="OHX66606.1"/>
    <property type="molecule type" value="Genomic_DNA"/>
</dbReference>
<dbReference type="PROSITE" id="PS51257">
    <property type="entry name" value="PROKAR_LIPOPROTEIN"/>
    <property type="match status" value="1"/>
</dbReference>
<reference evidence="6 7" key="1">
    <citation type="journal article" date="2012" name="Int. J. Syst. Evol. Microbiol.">
        <title>Flammeovirga pacifica sp. nov., isolated from deep-sea sediment.</title>
        <authorList>
            <person name="Xu H."/>
            <person name="Fu Y."/>
            <person name="Yang N."/>
            <person name="Ding Z."/>
            <person name="Lai Q."/>
            <person name="Zeng R."/>
        </authorList>
    </citation>
    <scope>NUCLEOTIDE SEQUENCE [LARGE SCALE GENOMIC DNA]</scope>
    <source>
        <strain evidence="7">DSM 24597 / LMG 26175 / WPAGA1</strain>
    </source>
</reference>
<dbReference type="PANTHER" id="PTHR42715">
    <property type="entry name" value="BETA-GLUCOSIDASE"/>
    <property type="match status" value="1"/>
</dbReference>
<dbReference type="Proteomes" id="UP000179797">
    <property type="component" value="Unassembled WGS sequence"/>
</dbReference>
<evidence type="ECO:0000259" key="5">
    <source>
        <dbReference type="SMART" id="SM01217"/>
    </source>
</evidence>
<dbReference type="PRINTS" id="PR00133">
    <property type="entry name" value="GLHYDRLASE3"/>
</dbReference>
<dbReference type="GO" id="GO:0005975">
    <property type="term" value="P:carbohydrate metabolic process"/>
    <property type="evidence" value="ECO:0007669"/>
    <property type="project" value="InterPro"/>
</dbReference>
<dbReference type="RefSeq" id="WP_052431911.1">
    <property type="nucleotide sequence ID" value="NZ_JRYR02000001.1"/>
</dbReference>